<accession>A0A8H6ZLZ9</accession>
<keyword evidence="3" id="KW-1185">Reference proteome</keyword>
<dbReference type="PANTHER" id="PTHR24216">
    <property type="entry name" value="PAXILLIN-RELATED"/>
    <property type="match status" value="1"/>
</dbReference>
<organism evidence="2 3">
    <name type="scientific">Pleurotus ostreatus</name>
    <name type="common">Oyster mushroom</name>
    <name type="synonym">White-rot fungus</name>
    <dbReference type="NCBI Taxonomy" id="5322"/>
    <lineage>
        <taxon>Eukaryota</taxon>
        <taxon>Fungi</taxon>
        <taxon>Dikarya</taxon>
        <taxon>Basidiomycota</taxon>
        <taxon>Agaricomycotina</taxon>
        <taxon>Agaricomycetes</taxon>
        <taxon>Agaricomycetidae</taxon>
        <taxon>Agaricales</taxon>
        <taxon>Pleurotineae</taxon>
        <taxon>Pleurotaceae</taxon>
        <taxon>Pleurotus</taxon>
    </lineage>
</organism>
<dbReference type="VEuPathDB" id="FungiDB:PC9H_011705"/>
<evidence type="ECO:0000313" key="3">
    <source>
        <dbReference type="Proteomes" id="UP000623687"/>
    </source>
</evidence>
<dbReference type="GeneID" id="59381523"/>
<evidence type="ECO:0000256" key="1">
    <source>
        <dbReference type="SAM" id="MobiDB-lite"/>
    </source>
</evidence>
<sequence>MSDYLFDGFDACSQRSHRATPSPSEFQGGSTVGALARGPPVYNDWAEPAIPNPQAFPTARDKLRAGAQAERVFRPPPHRVDQPFRAPRQTHGDYRAAHPETDRSYTAAVPFLYQNEHAVVSHYPPAPPAPTRHYEEASPVTDPAYAWQEFVVVRRIVHKLEDKVARLEELVLELKQTCFNIPSRPHASTPSLGPSDSVSHTGNISHVDIDDGEEELLAAYQAYLRRPDALEKPSAIPDTVLWTFKSAQDIGALAGLSAKNHYRPSFHKALRDSKGKLLDPAVVKLIKRTASSLADRILAIHPLDQVQVDVKQIREYYRSKRPDLWYGSITVLETRHKEVALCSAHWKADHLIGQSITNARKAAKKAQTGEADSDDDEGSVHGTLKKRPARATTPLPSAPPSKRPRVGEKPRALPKPLHGHPAKLPDEAVSNATAQVDRPPSPAPTNEPIPSVDVLSPTLSTPSVFTPSSFAPSSSMLQPPPPPPSSSVSSAPPSLAFPGHNALSMIKTDDGYENLQRTIQSSQFQFPEALINLAVDLLAAMEQSPRHGGYSFPTTDVSTLLVRVQTADPACMENEEDLQDSWGHWQWTAGSLTIAGAITSWKSVGNTETARQLIAAALTTCKAARYLCIGMSRKPQSYLSDIYLDRIVSTLSDAWKRSGGPLNKGKAQAVVSEPAAPEGLDTSASGGGGGDLNEVDALAESEGHPTANDDPQSAPMRAEDTTFRKKLEEVHLPDLKTLAAKKQISNARSMNKATCVSALFNLPPCSRPSTDELDAMIAKRVKKAKVPKSAKSVKPTHANHSPIDANDTGGAPEDPDKTASAPRLIAKATDLHP</sequence>
<dbReference type="Proteomes" id="UP000623687">
    <property type="component" value="Unassembled WGS sequence"/>
</dbReference>
<name>A0A8H6ZLZ9_PLEOS</name>
<feature type="compositionally biased region" description="Polar residues" evidence="1">
    <location>
        <begin position="457"/>
        <end position="471"/>
    </location>
</feature>
<dbReference type="AlphaFoldDB" id="A0A8H6ZLZ9"/>
<comment type="caution">
    <text evidence="2">The sequence shown here is derived from an EMBL/GenBank/DDBJ whole genome shotgun (WGS) entry which is preliminary data.</text>
</comment>
<feature type="region of interest" description="Disordered" evidence="1">
    <location>
        <begin position="75"/>
        <end position="96"/>
    </location>
</feature>
<dbReference type="EMBL" id="JACETU010000009">
    <property type="protein sequence ID" value="KAF7421185.1"/>
    <property type="molecule type" value="Genomic_DNA"/>
</dbReference>
<proteinExistence type="predicted"/>
<feature type="region of interest" description="Disordered" evidence="1">
    <location>
        <begin position="782"/>
        <end position="833"/>
    </location>
</feature>
<protein>
    <submittedName>
        <fullName evidence="2">Uncharacterized protein</fullName>
    </submittedName>
</protein>
<evidence type="ECO:0000313" key="2">
    <source>
        <dbReference type="EMBL" id="KAF7421185.1"/>
    </source>
</evidence>
<feature type="region of interest" description="Disordered" evidence="1">
    <location>
        <begin position="362"/>
        <end position="495"/>
    </location>
</feature>
<feature type="region of interest" description="Disordered" evidence="1">
    <location>
        <begin position="659"/>
        <end position="695"/>
    </location>
</feature>
<reference evidence="2" key="1">
    <citation type="submission" date="2019-07" db="EMBL/GenBank/DDBJ databases">
        <authorList>
            <person name="Palmer J.M."/>
        </authorList>
    </citation>
    <scope>NUCLEOTIDE SEQUENCE</scope>
    <source>
        <strain evidence="2">PC9</strain>
    </source>
</reference>
<dbReference type="PANTHER" id="PTHR24216:SF65">
    <property type="entry name" value="PAXILLIN-LIKE PROTEIN 1"/>
    <property type="match status" value="1"/>
</dbReference>
<dbReference type="OrthoDB" id="3227833at2759"/>
<dbReference type="RefSeq" id="XP_036627043.1">
    <property type="nucleotide sequence ID" value="XM_036781188.1"/>
</dbReference>
<gene>
    <name evidence="2" type="ORF">PC9H_011705</name>
</gene>